<dbReference type="InterPro" id="IPR009561">
    <property type="entry name" value="DUF1177"/>
</dbReference>
<evidence type="ECO:0000313" key="2">
    <source>
        <dbReference type="Proteomes" id="UP000273252"/>
    </source>
</evidence>
<accession>A0A3A6R2U3</accession>
<sequence>MILKQTLVAMELLDCPHVNGAVIKDHFEQYQGIYCEVNTVHGEKGKTDFVQIIIPGLSGKLNRGSSPTLGVIGRLGGIGARPSHVGLVSDADGAVAAIATALKLADMYKRGDRIQSDVIITTHICPDAPTFPHKPVDFMDSPVSMAEMNHYEVDQSCDAIISIDTTKGNRIINHKGIALSPTVLKGAILHVSDDLIRIVETCTGHPAVTFPLSMLDITPYGNGLYHINSILQPAVAAQCPVVGLAITSAVTVPGCATGASHASDIALAASVCVETAKQMSAGNCKFFCTEQFEIFSSLYGSMQHLQG</sequence>
<dbReference type="RefSeq" id="WP_120029420.1">
    <property type="nucleotide sequence ID" value="NZ_QVMU01000001.1"/>
</dbReference>
<name>A0A3A6R2U3_9VIBR</name>
<dbReference type="EMBL" id="QVMU01000001">
    <property type="protein sequence ID" value="RJX75664.1"/>
    <property type="molecule type" value="Genomic_DNA"/>
</dbReference>
<dbReference type="AlphaFoldDB" id="A0A3A6R2U3"/>
<comment type="caution">
    <text evidence="1">The sequence shown here is derived from an EMBL/GenBank/DDBJ whole genome shotgun (WGS) entry which is preliminary data.</text>
</comment>
<dbReference type="Pfam" id="PF06675">
    <property type="entry name" value="DUF1177"/>
    <property type="match status" value="1"/>
</dbReference>
<proteinExistence type="predicted"/>
<gene>
    <name evidence="1" type="ORF">DZ860_03030</name>
</gene>
<protein>
    <submittedName>
        <fullName evidence="1">DUF1177 domain-containing protein</fullName>
    </submittedName>
</protein>
<evidence type="ECO:0000313" key="1">
    <source>
        <dbReference type="EMBL" id="RJX75664.1"/>
    </source>
</evidence>
<organism evidence="1 2">
    <name type="scientific">Vibrio sinensis</name>
    <dbReference type="NCBI Taxonomy" id="2302434"/>
    <lineage>
        <taxon>Bacteria</taxon>
        <taxon>Pseudomonadati</taxon>
        <taxon>Pseudomonadota</taxon>
        <taxon>Gammaproteobacteria</taxon>
        <taxon>Vibrionales</taxon>
        <taxon>Vibrionaceae</taxon>
        <taxon>Vibrio</taxon>
    </lineage>
</organism>
<dbReference type="Proteomes" id="UP000273252">
    <property type="component" value="Unassembled WGS sequence"/>
</dbReference>
<reference evidence="1 2" key="1">
    <citation type="submission" date="2018-08" db="EMBL/GenBank/DDBJ databases">
        <title>Vibrio isolated from the Eastern China Marginal Seas.</title>
        <authorList>
            <person name="Li Y."/>
        </authorList>
    </citation>
    <scope>NUCLEOTIDE SEQUENCE [LARGE SCALE GENOMIC DNA]</scope>
    <source>
        <strain evidence="1 2">BEI233</strain>
    </source>
</reference>
<keyword evidence="2" id="KW-1185">Reference proteome</keyword>
<dbReference type="OrthoDB" id="9782903at2"/>